<sequence>MPSKKLIEIKKEKLILVEGADAYYFFIWAYQAFGANDIQVINFGGIDDLGAFLKTLKRLHDYEKVKAVAIVRDAEVDPEGAVKSIKTALRTHGFKVPGKPFSFTQGHPRVAFMLLPGFDSVPGAGTLLKGTLEDLCLSTTMSDPIHACVDLYVECLNSKGIKIKHPHKTRLYAYLSGKNDLAGLKLGEAAKAGIWDWNHPALIPFREIIINM</sequence>
<proteinExistence type="predicted"/>
<dbReference type="InterPro" id="IPR024508">
    <property type="entry name" value="DUF3226"/>
</dbReference>
<dbReference type="SUPFAM" id="SSF160945">
    <property type="entry name" value="PH0156-like"/>
    <property type="match status" value="1"/>
</dbReference>
<name>A0A445MXW1_9BACT</name>
<accession>A0A445MXW1</accession>
<reference evidence="1" key="1">
    <citation type="submission" date="2018-01" db="EMBL/GenBank/DDBJ databases">
        <authorList>
            <person name="Regsiter A."/>
            <person name="William W."/>
        </authorList>
    </citation>
    <scope>NUCLEOTIDE SEQUENCE</scope>
    <source>
        <strain evidence="1">TRIP AH-1</strain>
    </source>
</reference>
<evidence type="ECO:0000313" key="1">
    <source>
        <dbReference type="EMBL" id="SPD74212.1"/>
    </source>
</evidence>
<organism evidence="1">
    <name type="scientific">uncultured Desulfobacterium sp</name>
    <dbReference type="NCBI Taxonomy" id="201089"/>
    <lineage>
        <taxon>Bacteria</taxon>
        <taxon>Pseudomonadati</taxon>
        <taxon>Thermodesulfobacteriota</taxon>
        <taxon>Desulfobacteria</taxon>
        <taxon>Desulfobacterales</taxon>
        <taxon>Desulfobacteriaceae</taxon>
        <taxon>Desulfobacterium</taxon>
        <taxon>environmental samples</taxon>
    </lineage>
</organism>
<gene>
    <name evidence="1" type="ORF">PITCH_A2160002</name>
</gene>
<protein>
    <submittedName>
        <fullName evidence="1">Uncharacterized protein</fullName>
    </submittedName>
</protein>
<dbReference type="Pfam" id="PF11536">
    <property type="entry name" value="DUF3226"/>
    <property type="match status" value="1"/>
</dbReference>
<dbReference type="AlphaFoldDB" id="A0A445MXW1"/>
<dbReference type="EMBL" id="OJIN01000131">
    <property type="protein sequence ID" value="SPD74212.1"/>
    <property type="molecule type" value="Genomic_DNA"/>
</dbReference>